<dbReference type="EMBL" id="CP036290">
    <property type="protein sequence ID" value="QDU86044.1"/>
    <property type="molecule type" value="Genomic_DNA"/>
</dbReference>
<gene>
    <name evidence="2" type="ORF">Pla163_31930</name>
</gene>
<evidence type="ECO:0000313" key="3">
    <source>
        <dbReference type="Proteomes" id="UP000319342"/>
    </source>
</evidence>
<feature type="transmembrane region" description="Helical" evidence="1">
    <location>
        <begin position="79"/>
        <end position="98"/>
    </location>
</feature>
<dbReference type="Proteomes" id="UP000319342">
    <property type="component" value="Chromosome"/>
</dbReference>
<proteinExistence type="predicted"/>
<keyword evidence="3" id="KW-1185">Reference proteome</keyword>
<dbReference type="OrthoDB" id="282886at2"/>
<keyword evidence="1" id="KW-0472">Membrane</keyword>
<keyword evidence="1" id="KW-0812">Transmembrane</keyword>
<evidence type="ECO:0000256" key="1">
    <source>
        <dbReference type="SAM" id="Phobius"/>
    </source>
</evidence>
<name>A0A518D3L5_9BACT</name>
<dbReference type="RefSeq" id="WP_145190556.1">
    <property type="nucleotide sequence ID" value="NZ_CP036290.1"/>
</dbReference>
<evidence type="ECO:0000313" key="2">
    <source>
        <dbReference type="EMBL" id="QDU86044.1"/>
    </source>
</evidence>
<keyword evidence="1" id="KW-1133">Transmembrane helix</keyword>
<feature type="transmembrane region" description="Helical" evidence="1">
    <location>
        <begin position="55"/>
        <end position="73"/>
    </location>
</feature>
<reference evidence="2 3" key="1">
    <citation type="submission" date="2019-02" db="EMBL/GenBank/DDBJ databases">
        <title>Deep-cultivation of Planctomycetes and their phenomic and genomic characterization uncovers novel biology.</title>
        <authorList>
            <person name="Wiegand S."/>
            <person name="Jogler M."/>
            <person name="Boedeker C."/>
            <person name="Pinto D."/>
            <person name="Vollmers J."/>
            <person name="Rivas-Marin E."/>
            <person name="Kohn T."/>
            <person name="Peeters S.H."/>
            <person name="Heuer A."/>
            <person name="Rast P."/>
            <person name="Oberbeckmann S."/>
            <person name="Bunk B."/>
            <person name="Jeske O."/>
            <person name="Meyerdierks A."/>
            <person name="Storesund J.E."/>
            <person name="Kallscheuer N."/>
            <person name="Luecker S."/>
            <person name="Lage O.M."/>
            <person name="Pohl T."/>
            <person name="Merkel B.J."/>
            <person name="Hornburger P."/>
            <person name="Mueller R.-W."/>
            <person name="Bruemmer F."/>
            <person name="Labrenz M."/>
            <person name="Spormann A.M."/>
            <person name="Op den Camp H."/>
            <person name="Overmann J."/>
            <person name="Amann R."/>
            <person name="Jetten M.S.M."/>
            <person name="Mascher T."/>
            <person name="Medema M.H."/>
            <person name="Devos D.P."/>
            <person name="Kaster A.-K."/>
            <person name="Ovreas L."/>
            <person name="Rohde M."/>
            <person name="Galperin M.Y."/>
            <person name="Jogler C."/>
        </authorList>
    </citation>
    <scope>NUCLEOTIDE SEQUENCE [LARGE SCALE GENOMIC DNA]</scope>
    <source>
        <strain evidence="2 3">Pla163</strain>
    </source>
</reference>
<protein>
    <submittedName>
        <fullName evidence="2">Uncharacterized protein</fullName>
    </submittedName>
</protein>
<organism evidence="2 3">
    <name type="scientific">Rohdeia mirabilis</name>
    <dbReference type="NCBI Taxonomy" id="2528008"/>
    <lineage>
        <taxon>Bacteria</taxon>
        <taxon>Pseudomonadati</taxon>
        <taxon>Planctomycetota</taxon>
        <taxon>Planctomycetia</taxon>
        <taxon>Planctomycetia incertae sedis</taxon>
        <taxon>Rohdeia</taxon>
    </lineage>
</organism>
<dbReference type="AlphaFoldDB" id="A0A518D3L5"/>
<accession>A0A518D3L5</accession>
<sequence length="186" mass="20014">MSTETSTPDASASATRRQTAVMRRLAKIREHKDFAEAMQHVPPAEEDLDRAAARIRGGAASAGIGLAFLLLGALGTVPVGLGIALGVIGLAVGGHFLYHGWKLRKTTLVDPLVRVCALVADRRSETTPTWLGGRTLYFFALQLEDGTSGEYRYPGRGTQDDLLVKGQTGVAFLRGQTLLAWKNIRV</sequence>